<sequence length="148" mass="16616">MRSRGHTVSAIHGHMDQSARDIVQHEFHSGSSRVLITTDRYARGIDIPQFSVVNYDMPVEVENYLHRIRCGGRFSRKGVVISFVICEGGRDLKMLGDIQVFTGVVIERMPSKMADFHATSAMSFPLYYTTTTLQSCSGLSTRSHLIFS</sequence>
<dbReference type="EMBL" id="CM056814">
    <property type="protein sequence ID" value="KAJ8627226.1"/>
    <property type="molecule type" value="Genomic_DNA"/>
</dbReference>
<reference evidence="1 2" key="1">
    <citation type="journal article" date="2022" name="Hortic Res">
        <title>A haplotype resolved chromosomal level avocado genome allows analysis of novel avocado genes.</title>
        <authorList>
            <person name="Nath O."/>
            <person name="Fletcher S.J."/>
            <person name="Hayward A."/>
            <person name="Shaw L.M."/>
            <person name="Masouleh A.K."/>
            <person name="Furtado A."/>
            <person name="Henry R.J."/>
            <person name="Mitter N."/>
        </authorList>
    </citation>
    <scope>NUCLEOTIDE SEQUENCE [LARGE SCALE GENOMIC DNA]</scope>
    <source>
        <strain evidence="2">cv. Hass</strain>
    </source>
</reference>
<protein>
    <submittedName>
        <fullName evidence="1">Uncharacterized protein</fullName>
    </submittedName>
</protein>
<dbReference type="Proteomes" id="UP001234297">
    <property type="component" value="Chromosome 6"/>
</dbReference>
<evidence type="ECO:0000313" key="1">
    <source>
        <dbReference type="EMBL" id="KAJ8627226.1"/>
    </source>
</evidence>
<proteinExistence type="predicted"/>
<evidence type="ECO:0000313" key="2">
    <source>
        <dbReference type="Proteomes" id="UP001234297"/>
    </source>
</evidence>
<accession>A0ACC2L1G1</accession>
<gene>
    <name evidence="1" type="ORF">MRB53_020533</name>
</gene>
<name>A0ACC2L1G1_PERAE</name>
<comment type="caution">
    <text evidence="1">The sequence shown here is derived from an EMBL/GenBank/DDBJ whole genome shotgun (WGS) entry which is preliminary data.</text>
</comment>
<keyword evidence="2" id="KW-1185">Reference proteome</keyword>
<organism evidence="1 2">
    <name type="scientific">Persea americana</name>
    <name type="common">Avocado</name>
    <dbReference type="NCBI Taxonomy" id="3435"/>
    <lineage>
        <taxon>Eukaryota</taxon>
        <taxon>Viridiplantae</taxon>
        <taxon>Streptophyta</taxon>
        <taxon>Embryophyta</taxon>
        <taxon>Tracheophyta</taxon>
        <taxon>Spermatophyta</taxon>
        <taxon>Magnoliopsida</taxon>
        <taxon>Magnoliidae</taxon>
        <taxon>Laurales</taxon>
        <taxon>Lauraceae</taxon>
        <taxon>Persea</taxon>
    </lineage>
</organism>